<dbReference type="GO" id="GO:0005524">
    <property type="term" value="F:ATP binding"/>
    <property type="evidence" value="ECO:0007669"/>
    <property type="project" value="UniProtKB-KW"/>
</dbReference>
<dbReference type="SUPFAM" id="SSF46689">
    <property type="entry name" value="Homeodomain-like"/>
    <property type="match status" value="1"/>
</dbReference>
<dbReference type="Pfam" id="PF00158">
    <property type="entry name" value="Sigma54_activat"/>
    <property type="match status" value="1"/>
</dbReference>
<keyword evidence="9" id="KW-1185">Reference proteome</keyword>
<dbReference type="InterPro" id="IPR002078">
    <property type="entry name" value="Sigma_54_int"/>
</dbReference>
<dbReference type="SMART" id="SM00382">
    <property type="entry name" value="AAA"/>
    <property type="match status" value="1"/>
</dbReference>
<dbReference type="CDD" id="cd00130">
    <property type="entry name" value="PAS"/>
    <property type="match status" value="1"/>
</dbReference>
<dbReference type="GO" id="GO:0003677">
    <property type="term" value="F:DNA binding"/>
    <property type="evidence" value="ECO:0007669"/>
    <property type="project" value="UniProtKB-KW"/>
</dbReference>
<dbReference type="Pfam" id="PF18024">
    <property type="entry name" value="HTH_50"/>
    <property type="match status" value="1"/>
</dbReference>
<evidence type="ECO:0000259" key="5">
    <source>
        <dbReference type="PROSITE" id="PS50045"/>
    </source>
</evidence>
<dbReference type="Gene3D" id="1.10.8.60">
    <property type="match status" value="1"/>
</dbReference>
<dbReference type="SUPFAM" id="SSF52540">
    <property type="entry name" value="P-loop containing nucleoside triphosphate hydrolases"/>
    <property type="match status" value="1"/>
</dbReference>
<dbReference type="Pfam" id="PF25601">
    <property type="entry name" value="AAA_lid_14"/>
    <property type="match status" value="1"/>
</dbReference>
<evidence type="ECO:0000313" key="8">
    <source>
        <dbReference type="EMBL" id="SEN93494.1"/>
    </source>
</evidence>
<dbReference type="FunFam" id="3.40.50.300:FF:000006">
    <property type="entry name" value="DNA-binding transcriptional regulator NtrC"/>
    <property type="match status" value="1"/>
</dbReference>
<dbReference type="Gene3D" id="1.10.10.60">
    <property type="entry name" value="Homeodomain-like"/>
    <property type="match status" value="1"/>
</dbReference>
<dbReference type="InterPro" id="IPR027417">
    <property type="entry name" value="P-loop_NTPase"/>
</dbReference>
<dbReference type="PANTHER" id="PTHR32071:SF57">
    <property type="entry name" value="C4-DICARBOXYLATE TRANSPORT TRANSCRIPTIONAL REGULATORY PROTEIN DCTD"/>
    <property type="match status" value="1"/>
</dbReference>
<keyword evidence="3" id="KW-0067">ATP-binding</keyword>
<evidence type="ECO:0000313" key="9">
    <source>
        <dbReference type="Proteomes" id="UP000199512"/>
    </source>
</evidence>
<dbReference type="InterPro" id="IPR009057">
    <property type="entry name" value="Homeodomain-like_sf"/>
</dbReference>
<dbReference type="InterPro" id="IPR030828">
    <property type="entry name" value="HTH_TyrR"/>
</dbReference>
<accession>A0A1H8KKV0</accession>
<keyword evidence="2" id="KW-0058">Aromatic hydrocarbons catabolism</keyword>
<dbReference type="Gene3D" id="3.30.70.260">
    <property type="match status" value="1"/>
</dbReference>
<dbReference type="InterPro" id="IPR025662">
    <property type="entry name" value="Sigma_54_int_dom_ATP-bd_1"/>
</dbReference>
<dbReference type="PANTHER" id="PTHR32071">
    <property type="entry name" value="TRANSCRIPTIONAL REGULATORY PROTEIN"/>
    <property type="match status" value="1"/>
</dbReference>
<dbReference type="Proteomes" id="UP000199512">
    <property type="component" value="Unassembled WGS sequence"/>
</dbReference>
<dbReference type="EMBL" id="FODF01000034">
    <property type="protein sequence ID" value="SEN93494.1"/>
    <property type="molecule type" value="Genomic_DNA"/>
</dbReference>
<dbReference type="InterPro" id="IPR035965">
    <property type="entry name" value="PAS-like_dom_sf"/>
</dbReference>
<dbReference type="CDD" id="cd00009">
    <property type="entry name" value="AAA"/>
    <property type="match status" value="1"/>
</dbReference>
<evidence type="ECO:0000256" key="2">
    <source>
        <dbReference type="ARBA" id="ARBA00022797"/>
    </source>
</evidence>
<keyword evidence="1" id="KW-0547">Nucleotide-binding</keyword>
<evidence type="ECO:0000256" key="4">
    <source>
        <dbReference type="ARBA" id="ARBA00029500"/>
    </source>
</evidence>
<dbReference type="NCBIfam" id="TIGR04381">
    <property type="entry name" value="HTH_TypR"/>
    <property type="match status" value="1"/>
</dbReference>
<dbReference type="Pfam" id="PF00989">
    <property type="entry name" value="PAS"/>
    <property type="match status" value="1"/>
</dbReference>
<feature type="domain" description="PAS" evidence="6">
    <location>
        <begin position="78"/>
        <end position="123"/>
    </location>
</feature>
<name>A0A1H8KKV0_9FIRM</name>
<evidence type="ECO:0000256" key="3">
    <source>
        <dbReference type="ARBA" id="ARBA00022840"/>
    </source>
</evidence>
<evidence type="ECO:0000259" key="6">
    <source>
        <dbReference type="PROSITE" id="PS50112"/>
    </source>
</evidence>
<dbReference type="InterPro" id="IPR002912">
    <property type="entry name" value="ACT_dom"/>
</dbReference>
<dbReference type="STRING" id="215200.SAMN05216454_1343"/>
<organism evidence="8 9">
    <name type="scientific">Peptostreptococcus russellii</name>
    <dbReference type="NCBI Taxonomy" id="215200"/>
    <lineage>
        <taxon>Bacteria</taxon>
        <taxon>Bacillati</taxon>
        <taxon>Bacillota</taxon>
        <taxon>Clostridia</taxon>
        <taxon>Peptostreptococcales</taxon>
        <taxon>Peptostreptococcaceae</taxon>
        <taxon>Peptostreptococcus</taxon>
    </lineage>
</organism>
<protein>
    <recommendedName>
        <fullName evidence="4">HTH-type transcriptional regulatory protein TyrR</fullName>
    </recommendedName>
</protein>
<evidence type="ECO:0000256" key="1">
    <source>
        <dbReference type="ARBA" id="ARBA00022741"/>
    </source>
</evidence>
<dbReference type="RefSeq" id="WP_091976186.1">
    <property type="nucleotide sequence ID" value="NZ_FODF01000034.1"/>
</dbReference>
<reference evidence="8 9" key="1">
    <citation type="submission" date="2016-10" db="EMBL/GenBank/DDBJ databases">
        <authorList>
            <person name="de Groot N.N."/>
        </authorList>
    </citation>
    <scope>NUCLEOTIDE SEQUENCE [LARGE SCALE GENOMIC DNA]</scope>
    <source>
        <strain evidence="8 9">Calf135</strain>
    </source>
</reference>
<dbReference type="OrthoDB" id="9803970at2"/>
<dbReference type="Gene3D" id="3.40.50.300">
    <property type="entry name" value="P-loop containing nucleotide triphosphate hydrolases"/>
    <property type="match status" value="1"/>
</dbReference>
<dbReference type="InterPro" id="IPR000014">
    <property type="entry name" value="PAS"/>
</dbReference>
<sequence length="532" mass="61692">MSNFIRYRLNTKDRPGVTSDVLTALKKYNVDLKLLEVKSKEILIKIDKSNKDIILNHVDEVESVESIEEIKYTDSEMDEINMVRLIDSIDEGIMSVDENYKIVTFNNVCEEMFFIDKSKVINKDISEISSLKSIVKEIFEGKPKFDYRDIRFEFAGKSIRKLVSCRKIMDNNEKIVGVTFIFKIFDNSIRISVLMNEKEDEKTNLIGKSKSINKIRKYISIASDSNSSVMILGESGTGKEVVAKEIVYNSERFDKPFVSINCAALPDDLIESELFGYKRGAFTGANNDKKGLFMEANHGTLFLDEIGEMGPLTQAKLLRVLQENKIRRVGSTEEEEIDVRIICATNRNLEEMVKEKKFREDLYYRLNVLPIKISPLRERKEDIPLLVTHFISVLNKKLNKNIEGYSQSYINKMMEFEYRGNVRELKNVVERSINLSKENILTSDTIYTTEKMIETFFEETIETKEMNYKDENSYCVDRGKSLKESVEEMEKKIIEDIMKNRCGSIRKTAKELKISHTTLINKCKKYGIEYLK</sequence>
<dbReference type="GO" id="GO:0006355">
    <property type="term" value="P:regulation of DNA-templated transcription"/>
    <property type="evidence" value="ECO:0007669"/>
    <property type="project" value="InterPro"/>
</dbReference>
<proteinExistence type="predicted"/>
<dbReference type="PROSITE" id="PS50112">
    <property type="entry name" value="PAS"/>
    <property type="match status" value="1"/>
</dbReference>
<dbReference type="PROSITE" id="PS51671">
    <property type="entry name" value="ACT"/>
    <property type="match status" value="1"/>
</dbReference>
<feature type="domain" description="ACT" evidence="7">
    <location>
        <begin position="6"/>
        <end position="75"/>
    </location>
</feature>
<dbReference type="InterPro" id="IPR013767">
    <property type="entry name" value="PAS_fold"/>
</dbReference>
<feature type="domain" description="Sigma-54 factor interaction" evidence="5">
    <location>
        <begin position="205"/>
        <end position="434"/>
    </location>
</feature>
<dbReference type="Gene3D" id="3.30.450.20">
    <property type="entry name" value="PAS domain"/>
    <property type="match status" value="1"/>
</dbReference>
<dbReference type="PROSITE" id="PS50045">
    <property type="entry name" value="SIGMA54_INTERACT_4"/>
    <property type="match status" value="1"/>
</dbReference>
<dbReference type="SUPFAM" id="SSF55785">
    <property type="entry name" value="PYP-like sensor domain (PAS domain)"/>
    <property type="match status" value="1"/>
</dbReference>
<dbReference type="InterPro" id="IPR003593">
    <property type="entry name" value="AAA+_ATPase"/>
</dbReference>
<dbReference type="AlphaFoldDB" id="A0A1H8KKV0"/>
<dbReference type="PROSITE" id="PS00675">
    <property type="entry name" value="SIGMA54_INTERACT_1"/>
    <property type="match status" value="1"/>
</dbReference>
<dbReference type="InterPro" id="IPR058031">
    <property type="entry name" value="AAA_lid_NorR"/>
</dbReference>
<gene>
    <name evidence="8" type="ORF">SAMN05216454_1343</name>
</gene>
<evidence type="ECO:0000259" key="7">
    <source>
        <dbReference type="PROSITE" id="PS51671"/>
    </source>
</evidence>